<reference evidence="6" key="1">
    <citation type="submission" date="2016-11" db="EMBL/GenBank/DDBJ databases">
        <authorList>
            <person name="Varghese N."/>
            <person name="Submissions S."/>
        </authorList>
    </citation>
    <scope>NUCLEOTIDE SEQUENCE [LARGE SCALE GENOMIC DNA]</scope>
    <source>
        <strain evidence="6">DX253</strain>
    </source>
</reference>
<gene>
    <name evidence="5" type="ORF">SAMN05444342_0399</name>
</gene>
<evidence type="ECO:0000256" key="2">
    <source>
        <dbReference type="ARBA" id="ARBA00023163"/>
    </source>
</evidence>
<proteinExistence type="predicted"/>
<organism evidence="5 6">
    <name type="scientific">Haladaptatus paucihalophilus DX253</name>
    <dbReference type="NCBI Taxonomy" id="797209"/>
    <lineage>
        <taxon>Archaea</taxon>
        <taxon>Methanobacteriati</taxon>
        <taxon>Methanobacteriota</taxon>
        <taxon>Stenosarchaea group</taxon>
        <taxon>Halobacteria</taxon>
        <taxon>Halobacteriales</taxon>
        <taxon>Haladaptataceae</taxon>
        <taxon>Haladaptatus</taxon>
    </lineage>
</organism>
<keyword evidence="6" id="KW-1185">Reference proteome</keyword>
<dbReference type="Pfam" id="PF04967">
    <property type="entry name" value="HTH_10"/>
    <property type="match status" value="1"/>
</dbReference>
<dbReference type="InterPro" id="IPR007050">
    <property type="entry name" value="HTH_bacterioopsin"/>
</dbReference>
<dbReference type="InterPro" id="IPR031803">
    <property type="entry name" value="BAT_GAF/HTH-assoc"/>
</dbReference>
<evidence type="ECO:0000259" key="4">
    <source>
        <dbReference type="Pfam" id="PF15915"/>
    </source>
</evidence>
<feature type="domain" description="Bacterioopsin transcriptional activator GAF and HTH associated" evidence="4">
    <location>
        <begin position="11"/>
        <end position="138"/>
    </location>
</feature>
<keyword evidence="1" id="KW-0805">Transcription regulation</keyword>
<keyword evidence="2" id="KW-0804">Transcription</keyword>
<sequence>MPSAYNRGMIDECLVVEFAVTGDDCPLAEASRETGVRIDCQPPQHRDDGYALLRFSAPAENDGLADFLDEDDRIRYLHVSTTDGRQNFRCLSKHACVVHELTNVGFMAESLRYRDGDAKFTGAVVGHDVLQGVLEAAGETVGMRLERVHQLGSEDENVVAQQWDVTPAQERALRTALESGYFSVPRGATASDVADELGISKSAFLERLHRAERSMFAQIFA</sequence>
<dbReference type="PANTHER" id="PTHR34236:SF1">
    <property type="entry name" value="DIMETHYL SULFOXIDE REDUCTASE TRANSCRIPTIONAL ACTIVATOR"/>
    <property type="match status" value="1"/>
</dbReference>
<evidence type="ECO:0000313" key="6">
    <source>
        <dbReference type="Proteomes" id="UP000184203"/>
    </source>
</evidence>
<dbReference type="Gene3D" id="1.10.10.10">
    <property type="entry name" value="Winged helix-like DNA-binding domain superfamily/Winged helix DNA-binding domain"/>
    <property type="match status" value="1"/>
</dbReference>
<name>A0A1M6PAK2_HALPU</name>
<accession>A0A1M6PAK2</accession>
<evidence type="ECO:0000259" key="3">
    <source>
        <dbReference type="Pfam" id="PF04967"/>
    </source>
</evidence>
<dbReference type="InterPro" id="IPR036388">
    <property type="entry name" value="WH-like_DNA-bd_sf"/>
</dbReference>
<evidence type="ECO:0000313" key="5">
    <source>
        <dbReference type="EMBL" id="SHK04964.1"/>
    </source>
</evidence>
<feature type="domain" description="HTH bat-type" evidence="3">
    <location>
        <begin position="166"/>
        <end position="216"/>
    </location>
</feature>
<dbReference type="EMBL" id="FRAN01000001">
    <property type="protein sequence ID" value="SHK04964.1"/>
    <property type="molecule type" value="Genomic_DNA"/>
</dbReference>
<evidence type="ECO:0000256" key="1">
    <source>
        <dbReference type="ARBA" id="ARBA00023015"/>
    </source>
</evidence>
<dbReference type="Proteomes" id="UP000184203">
    <property type="component" value="Unassembled WGS sequence"/>
</dbReference>
<dbReference type="PANTHER" id="PTHR34236">
    <property type="entry name" value="DIMETHYL SULFOXIDE REDUCTASE TRANSCRIPTIONAL ACTIVATOR"/>
    <property type="match status" value="1"/>
</dbReference>
<dbReference type="AlphaFoldDB" id="A0A1M6PAK2"/>
<protein>
    <submittedName>
        <fullName evidence="5">Predicted DNA binding protein, contains HTH domain</fullName>
    </submittedName>
</protein>
<dbReference type="Pfam" id="PF15915">
    <property type="entry name" value="BAT"/>
    <property type="match status" value="1"/>
</dbReference>